<evidence type="ECO:0000256" key="13">
    <source>
        <dbReference type="RuleBase" id="RU003953"/>
    </source>
</evidence>
<dbReference type="Pfam" id="PF12627">
    <property type="entry name" value="PolyA_pol_RNAbd"/>
    <property type="match status" value="1"/>
</dbReference>
<keyword evidence="4 13" id="KW-0694">RNA-binding</keyword>
<keyword evidence="3" id="KW-0547">Nucleotide-binding</keyword>
<feature type="domain" description="tRNA nucleotidyltransferase/poly(A) polymerase RNA and SrmB- binding" evidence="15">
    <location>
        <begin position="220"/>
        <end position="276"/>
    </location>
</feature>
<dbReference type="GO" id="GO:0001680">
    <property type="term" value="P:tRNA 3'-terminal CCA addition"/>
    <property type="evidence" value="ECO:0007669"/>
    <property type="project" value="UniProtKB-ARBA"/>
</dbReference>
<dbReference type="SUPFAM" id="SSF81891">
    <property type="entry name" value="Poly A polymerase C-terminal region-like"/>
    <property type="match status" value="1"/>
</dbReference>
<evidence type="ECO:0000256" key="12">
    <source>
        <dbReference type="ARBA" id="ARBA00082324"/>
    </source>
</evidence>
<dbReference type="GO" id="GO:0003723">
    <property type="term" value="F:RNA binding"/>
    <property type="evidence" value="ECO:0007669"/>
    <property type="project" value="UniProtKB-KW"/>
</dbReference>
<proteinExistence type="inferred from homology"/>
<evidence type="ECO:0000313" key="17">
    <source>
        <dbReference type="Proteomes" id="UP000788993"/>
    </source>
</evidence>
<evidence type="ECO:0000259" key="14">
    <source>
        <dbReference type="Pfam" id="PF01743"/>
    </source>
</evidence>
<evidence type="ECO:0000256" key="11">
    <source>
        <dbReference type="ARBA" id="ARBA00080500"/>
    </source>
</evidence>
<feature type="domain" description="Poly A polymerase head" evidence="14">
    <location>
        <begin position="52"/>
        <end position="193"/>
    </location>
</feature>
<dbReference type="FunFam" id="3.30.460.10:FF:000019">
    <property type="entry name" value="tRNA nucleotidyltransferase cca2"/>
    <property type="match status" value="1"/>
</dbReference>
<evidence type="ECO:0000256" key="7">
    <source>
        <dbReference type="ARBA" id="ARBA00066885"/>
    </source>
</evidence>
<dbReference type="GO" id="GO:0005739">
    <property type="term" value="C:mitochondrion"/>
    <property type="evidence" value="ECO:0007669"/>
    <property type="project" value="UniProtKB-ARBA"/>
</dbReference>
<evidence type="ECO:0000259" key="15">
    <source>
        <dbReference type="Pfam" id="PF12627"/>
    </source>
</evidence>
<comment type="function">
    <text evidence="6">Nucleotidyltransferase that catalyzes the addition and repair of the essential 3'-terminal CCA sequence in tRNAs, which is necessary for the attachment of amino acids to the 3' terminus of tRNA molecules, using CTP and ATP as substrates. tRNA 3'-terminal CCA addition is required both for tRNA processing and repair. Also involved in tRNA surveillance by mediating tandem CCA addition to generate a CCACCA at the 3' terminus of unstable tRNAs. While stable tRNAs receive only 3'-terminal CCA, unstable tRNAs are marked with CCACCA and rapidly degraded. The structural flexibility of RNA controls the choice between CCA versus CCACCA addition: following the first CCA addition cycle, nucleotide-binding to the active site triggers a clockwise screw motion, producing torque on the RNA. This ejects stable RNAs, whereas unstable RNAs are refolded while bound to the enzyme and subjected to a second CCA catalytic cycle.</text>
</comment>
<evidence type="ECO:0000256" key="2">
    <source>
        <dbReference type="ARBA" id="ARBA00022679"/>
    </source>
</evidence>
<comment type="catalytic activity">
    <reaction evidence="5">
        <text>a tRNA precursor + 2 CTP + ATP = a tRNA with a 3' CCA end + 3 diphosphate</text>
        <dbReference type="Rhea" id="RHEA:14433"/>
        <dbReference type="Rhea" id="RHEA-COMP:10465"/>
        <dbReference type="Rhea" id="RHEA-COMP:10468"/>
        <dbReference type="ChEBI" id="CHEBI:30616"/>
        <dbReference type="ChEBI" id="CHEBI:33019"/>
        <dbReference type="ChEBI" id="CHEBI:37563"/>
        <dbReference type="ChEBI" id="CHEBI:74896"/>
        <dbReference type="ChEBI" id="CHEBI:83071"/>
        <dbReference type="EC" id="2.7.7.72"/>
    </reaction>
</comment>
<dbReference type="EMBL" id="JAEUBD010000382">
    <property type="protein sequence ID" value="KAH3675282.1"/>
    <property type="molecule type" value="Genomic_DNA"/>
</dbReference>
<evidence type="ECO:0000256" key="8">
    <source>
        <dbReference type="ARBA" id="ARBA00072969"/>
    </source>
</evidence>
<keyword evidence="2 13" id="KW-0808">Transferase</keyword>
<dbReference type="GO" id="GO:0000166">
    <property type="term" value="F:nucleotide binding"/>
    <property type="evidence" value="ECO:0007669"/>
    <property type="project" value="UniProtKB-KW"/>
</dbReference>
<comment type="similarity">
    <text evidence="1 13">Belongs to the tRNA nucleotidyltransferase/poly(A) polymerase family.</text>
</comment>
<reference evidence="16" key="2">
    <citation type="submission" date="2021-01" db="EMBL/GenBank/DDBJ databases">
        <authorList>
            <person name="Schikora-Tamarit M.A."/>
        </authorList>
    </citation>
    <scope>NUCLEOTIDE SEQUENCE</scope>
    <source>
        <strain evidence="16">NCAIM Y.01608</strain>
    </source>
</reference>
<organism evidence="16 17">
    <name type="scientific">Ogataea polymorpha</name>
    <dbReference type="NCBI Taxonomy" id="460523"/>
    <lineage>
        <taxon>Eukaryota</taxon>
        <taxon>Fungi</taxon>
        <taxon>Dikarya</taxon>
        <taxon>Ascomycota</taxon>
        <taxon>Saccharomycotina</taxon>
        <taxon>Pichiomycetes</taxon>
        <taxon>Pichiales</taxon>
        <taxon>Pichiaceae</taxon>
        <taxon>Ogataea</taxon>
    </lineage>
</organism>
<evidence type="ECO:0000256" key="5">
    <source>
        <dbReference type="ARBA" id="ARBA00050431"/>
    </source>
</evidence>
<dbReference type="AlphaFoldDB" id="A0A9P8PPJ8"/>
<dbReference type="Gene3D" id="1.10.3090.10">
    <property type="entry name" value="cca-adding enzyme, domain 2"/>
    <property type="match status" value="1"/>
</dbReference>
<dbReference type="InterPro" id="IPR043519">
    <property type="entry name" value="NT_sf"/>
</dbReference>
<evidence type="ECO:0000256" key="1">
    <source>
        <dbReference type="ARBA" id="ARBA00007265"/>
    </source>
</evidence>
<dbReference type="PANTHER" id="PTHR13734">
    <property type="entry name" value="TRNA-NUCLEOTIDYLTRANSFERASE"/>
    <property type="match status" value="1"/>
</dbReference>
<sequence>MLRTLRLLRQMSSSVPQIQLNKVETQIVNLLNEYTRYFNEHKTSSTQQPLELRITGGWVRDKLLGRESHDIDIGIDHLSGVEFVTQLQEYIRAQNGGQSVNSGIYKIEKNPEKSKHLETCTTKLFGFSIDFVNLRSEKYAEDSRIPEIEVGTAEEDAYRRDATLNSLFYNLTTGQVEDFTGRGLQDLHDGILRTPLDPRKTFLDDPLRCLRLIRFASTYNFRIDEMALAAMREDEIKKKLREKISRERINVEFKKIIMGKNPVYGLRLIEDVGFYQLFECEHPGYEAGNEAMRTALKELVQNYGHVEQELGNNETLSRLLDAVYSSDISKQSLFLNLILYPWRDKKIVMGKHSVPVPSQVVQDALRMQLKIRDLVGLCCSTLEQYGSTYLQWNNIARSELATTLLIPYKEEWRLMLLTNIIVSIFKNPQNIHKHIDNGVRFVNYVESQNLQDVHNTKLLFNGKEVATALNRKPGPWLSEVNAKLLTWQLDHPSGTKQDMEANKRSDTVLSVVEQNNHSVWVHGLTGEKLPVVERTNNLLDVGSGTLLKGLNLVWSSLRKVGLDLLHVALDVGQERLLVELGLLQSERVHNVVNGLNTVVQLLSAVLSRWVSTNIDVGTSLDLHHLAVGLVDSSINLLDVVSVRERDNLTAPVVTFLPMSVSGISPGMIVFTRTFLDFISKASVWVSLLRPLLETLYAVVPRAQSRASTEEIFTMFGFCRRNMFLTNSLLRISGDVRLTLMMS</sequence>
<reference evidence="16" key="1">
    <citation type="journal article" date="2021" name="Open Biol.">
        <title>Shared evolutionary footprints suggest mitochondrial oxidative damage underlies multiple complex I losses in fungi.</title>
        <authorList>
            <person name="Schikora-Tamarit M.A."/>
            <person name="Marcet-Houben M."/>
            <person name="Nosek J."/>
            <person name="Gabaldon T."/>
        </authorList>
    </citation>
    <scope>NUCLEOTIDE SEQUENCE</scope>
    <source>
        <strain evidence="16">NCAIM Y.01608</strain>
    </source>
</reference>
<dbReference type="InterPro" id="IPR002646">
    <property type="entry name" value="PolA_pol_head_dom"/>
</dbReference>
<comment type="caution">
    <text evidence="16">The sequence shown here is derived from an EMBL/GenBank/DDBJ whole genome shotgun (WGS) entry which is preliminary data.</text>
</comment>
<keyword evidence="17" id="KW-1185">Reference proteome</keyword>
<dbReference type="GO" id="GO:0004810">
    <property type="term" value="F:CCA tRNA nucleotidyltransferase activity"/>
    <property type="evidence" value="ECO:0007669"/>
    <property type="project" value="UniProtKB-EC"/>
</dbReference>
<dbReference type="CDD" id="cd05398">
    <property type="entry name" value="NT_ClassII-CCAase"/>
    <property type="match status" value="1"/>
</dbReference>
<evidence type="ECO:0000256" key="9">
    <source>
        <dbReference type="ARBA" id="ARBA00076038"/>
    </source>
</evidence>
<name>A0A9P8PPJ8_9ASCO</name>
<dbReference type="Pfam" id="PF01743">
    <property type="entry name" value="PolyA_pol"/>
    <property type="match status" value="1"/>
</dbReference>
<evidence type="ECO:0000256" key="4">
    <source>
        <dbReference type="ARBA" id="ARBA00022884"/>
    </source>
</evidence>
<gene>
    <name evidence="16" type="ORF">OGATHE_001622</name>
</gene>
<evidence type="ECO:0000256" key="6">
    <source>
        <dbReference type="ARBA" id="ARBA00056517"/>
    </source>
</evidence>
<dbReference type="GO" id="GO:0052929">
    <property type="term" value="F:ATP:3'-cytidine-cytidine-tRNA adenylyltransferase activity"/>
    <property type="evidence" value="ECO:0007669"/>
    <property type="project" value="TreeGrafter"/>
</dbReference>
<dbReference type="Gene3D" id="3.30.460.10">
    <property type="entry name" value="Beta Polymerase, domain 2"/>
    <property type="match status" value="1"/>
</dbReference>
<dbReference type="SUPFAM" id="SSF81301">
    <property type="entry name" value="Nucleotidyltransferase"/>
    <property type="match status" value="1"/>
</dbReference>
<dbReference type="Proteomes" id="UP000788993">
    <property type="component" value="Unassembled WGS sequence"/>
</dbReference>
<evidence type="ECO:0000313" key="16">
    <source>
        <dbReference type="EMBL" id="KAH3675282.1"/>
    </source>
</evidence>
<accession>A0A9P8PPJ8</accession>
<dbReference type="EC" id="2.7.7.72" evidence="7"/>
<dbReference type="GO" id="GO:0052927">
    <property type="term" value="F:CC tRNA cytidylyltransferase activity"/>
    <property type="evidence" value="ECO:0007669"/>
    <property type="project" value="TreeGrafter"/>
</dbReference>
<dbReference type="PANTHER" id="PTHR13734:SF5">
    <property type="entry name" value="CCA TRNA NUCLEOTIDYLTRANSFERASE, MITOCHONDRIAL"/>
    <property type="match status" value="1"/>
</dbReference>
<evidence type="ECO:0000256" key="3">
    <source>
        <dbReference type="ARBA" id="ARBA00022741"/>
    </source>
</evidence>
<dbReference type="InterPro" id="IPR032828">
    <property type="entry name" value="PolyA_RNA-bd"/>
</dbReference>
<protein>
    <recommendedName>
        <fullName evidence="8">CCA tRNA nucleotidyltransferase, mitochondrial</fullName>
        <ecNumber evidence="7">2.7.7.72</ecNumber>
    </recommendedName>
    <alternativeName>
        <fullName evidence="10">CCA-adding enzyme</fullName>
    </alternativeName>
    <alternativeName>
        <fullName evidence="9">tRNA CCA-pyrophosphorylase</fullName>
    </alternativeName>
    <alternativeName>
        <fullName evidence="11">tRNA adenylyltransferase</fullName>
    </alternativeName>
    <alternativeName>
        <fullName evidence="12">tRNA nucleotidyltransferase</fullName>
    </alternativeName>
</protein>
<evidence type="ECO:0000256" key="10">
    <source>
        <dbReference type="ARBA" id="ARBA00077436"/>
    </source>
</evidence>